<keyword evidence="2 5" id="KW-0812">Transmembrane</keyword>
<protein>
    <submittedName>
        <fullName evidence="7">ABC transporter B family member 21</fullName>
    </submittedName>
</protein>
<dbReference type="EMBL" id="LSRQ01002651">
    <property type="protein sequence ID" value="OAY73622.1"/>
    <property type="molecule type" value="Genomic_DNA"/>
</dbReference>
<dbReference type="GO" id="GO:0140359">
    <property type="term" value="F:ABC-type transporter activity"/>
    <property type="evidence" value="ECO:0007669"/>
    <property type="project" value="InterPro"/>
</dbReference>
<keyword evidence="4 5" id="KW-0472">Membrane</keyword>
<dbReference type="Gene3D" id="1.20.1560.10">
    <property type="entry name" value="ABC transporter type 1, transmembrane domain"/>
    <property type="match status" value="1"/>
</dbReference>
<dbReference type="InterPro" id="IPR036640">
    <property type="entry name" value="ABC1_TM_sf"/>
</dbReference>
<feature type="transmembrane region" description="Helical" evidence="5">
    <location>
        <begin position="79"/>
        <end position="102"/>
    </location>
</feature>
<dbReference type="AlphaFoldDB" id="A0A199V941"/>
<evidence type="ECO:0000256" key="5">
    <source>
        <dbReference type="SAM" id="Phobius"/>
    </source>
</evidence>
<sequence length="271" mass="29857">MVTGERQAARIRGLYLKAILRQDIAFFDKEMTTGQVVERMSGDMILIQDAIGEKVGKFIQLVATFLGGFIIAFTKGWLLSLVMLSSIPPVVIAGATMSWFVLKMTSRGQATYSEAGNVVEQTIGLIRTFCKGHFSRYKGKIIKTKGLFGPAIGLLPSMVRRKAIALYNKFIRSAYLSAVQEGTASGLGMGTVFLVLFCSYALAIWYGSRLIINKGYTGEWSSMFCSRHDRSLGQATPCVTAFAEGQAAAYRMFETIKRKPEIDAYKRVASC</sequence>
<dbReference type="CDD" id="cd18577">
    <property type="entry name" value="ABC_6TM_Pgp_ABCB1_D1_like"/>
    <property type="match status" value="1"/>
</dbReference>
<comment type="caution">
    <text evidence="7">The sequence shown here is derived from an EMBL/GenBank/DDBJ whole genome shotgun (WGS) entry which is preliminary data.</text>
</comment>
<gene>
    <name evidence="7" type="ORF">ACMD2_23124</name>
</gene>
<dbReference type="InterPro" id="IPR039421">
    <property type="entry name" value="Type_1_exporter"/>
</dbReference>
<dbReference type="SUPFAM" id="SSF90123">
    <property type="entry name" value="ABC transporter transmembrane region"/>
    <property type="match status" value="2"/>
</dbReference>
<keyword evidence="3 5" id="KW-1133">Transmembrane helix</keyword>
<dbReference type="STRING" id="4615.A0A199V941"/>
<evidence type="ECO:0000256" key="1">
    <source>
        <dbReference type="ARBA" id="ARBA00004141"/>
    </source>
</evidence>
<dbReference type="Proteomes" id="UP000092600">
    <property type="component" value="Unassembled WGS sequence"/>
</dbReference>
<dbReference type="GO" id="GO:0005886">
    <property type="term" value="C:plasma membrane"/>
    <property type="evidence" value="ECO:0007669"/>
    <property type="project" value="TreeGrafter"/>
</dbReference>
<accession>A0A199V941</accession>
<proteinExistence type="predicted"/>
<feature type="transmembrane region" description="Helical" evidence="5">
    <location>
        <begin position="187"/>
        <end position="206"/>
    </location>
</feature>
<organism evidence="7 8">
    <name type="scientific">Ananas comosus</name>
    <name type="common">Pineapple</name>
    <name type="synonym">Ananas ananas</name>
    <dbReference type="NCBI Taxonomy" id="4615"/>
    <lineage>
        <taxon>Eukaryota</taxon>
        <taxon>Viridiplantae</taxon>
        <taxon>Streptophyta</taxon>
        <taxon>Embryophyta</taxon>
        <taxon>Tracheophyta</taxon>
        <taxon>Spermatophyta</taxon>
        <taxon>Magnoliopsida</taxon>
        <taxon>Liliopsida</taxon>
        <taxon>Poales</taxon>
        <taxon>Bromeliaceae</taxon>
        <taxon>Bromelioideae</taxon>
        <taxon>Ananas</taxon>
    </lineage>
</organism>
<dbReference type="InterPro" id="IPR011527">
    <property type="entry name" value="ABC1_TM_dom"/>
</dbReference>
<evidence type="ECO:0000256" key="2">
    <source>
        <dbReference type="ARBA" id="ARBA00022692"/>
    </source>
</evidence>
<feature type="domain" description="ABC transmembrane type-1" evidence="6">
    <location>
        <begin position="1"/>
        <end position="217"/>
    </location>
</feature>
<reference evidence="7 8" key="1">
    <citation type="journal article" date="2016" name="DNA Res.">
        <title>The draft genome of MD-2 pineapple using hybrid error correction of long reads.</title>
        <authorList>
            <person name="Redwan R.M."/>
            <person name="Saidin A."/>
            <person name="Kumar S.V."/>
        </authorList>
    </citation>
    <scope>NUCLEOTIDE SEQUENCE [LARGE SCALE GENOMIC DNA]</scope>
    <source>
        <strain evidence="8">cv. MD2</strain>
        <tissue evidence="7">Leaf</tissue>
    </source>
</reference>
<dbReference type="PROSITE" id="PS50929">
    <property type="entry name" value="ABC_TM1F"/>
    <property type="match status" value="1"/>
</dbReference>
<feature type="transmembrane region" description="Helical" evidence="5">
    <location>
        <begin position="55"/>
        <end position="73"/>
    </location>
</feature>
<evidence type="ECO:0000313" key="8">
    <source>
        <dbReference type="Proteomes" id="UP000092600"/>
    </source>
</evidence>
<dbReference type="Pfam" id="PF00664">
    <property type="entry name" value="ABC_membrane"/>
    <property type="match status" value="2"/>
</dbReference>
<evidence type="ECO:0000256" key="3">
    <source>
        <dbReference type="ARBA" id="ARBA00022989"/>
    </source>
</evidence>
<dbReference type="PANTHER" id="PTHR24222:SF81">
    <property type="entry name" value="ABC TRANSPORTER B FAMILY MEMBER 11"/>
    <property type="match status" value="1"/>
</dbReference>
<evidence type="ECO:0000313" key="7">
    <source>
        <dbReference type="EMBL" id="OAY73622.1"/>
    </source>
</evidence>
<name>A0A199V941_ANACO</name>
<feature type="non-terminal residue" evidence="7">
    <location>
        <position position="271"/>
    </location>
</feature>
<dbReference type="PANTHER" id="PTHR24222">
    <property type="entry name" value="ABC TRANSPORTER B FAMILY"/>
    <property type="match status" value="1"/>
</dbReference>
<evidence type="ECO:0000256" key="4">
    <source>
        <dbReference type="ARBA" id="ARBA00023136"/>
    </source>
</evidence>
<dbReference type="GO" id="GO:0005524">
    <property type="term" value="F:ATP binding"/>
    <property type="evidence" value="ECO:0007669"/>
    <property type="project" value="InterPro"/>
</dbReference>
<comment type="subcellular location">
    <subcellularLocation>
        <location evidence="1">Membrane</location>
        <topology evidence="1">Multi-pass membrane protein</topology>
    </subcellularLocation>
</comment>
<evidence type="ECO:0000259" key="6">
    <source>
        <dbReference type="PROSITE" id="PS50929"/>
    </source>
</evidence>